<protein>
    <submittedName>
        <fullName evidence="1">Uncharacterized protein</fullName>
    </submittedName>
</protein>
<dbReference type="Proteomes" id="UP000278823">
    <property type="component" value="Unassembled WGS sequence"/>
</dbReference>
<accession>A0A432PED1</accession>
<keyword evidence="2" id="KW-1185">Reference proteome</keyword>
<dbReference type="AlphaFoldDB" id="A0A432PED1"/>
<sequence length="69" mass="7662">MREHASAMNHNQLGGPERFARQVVAFADVPEPPVRMPFGSDTVAAIKVKHASDDAIIKQWREISVSTDF</sequence>
<evidence type="ECO:0000313" key="1">
    <source>
        <dbReference type="EMBL" id="RUM22201.1"/>
    </source>
</evidence>
<evidence type="ECO:0000313" key="2">
    <source>
        <dbReference type="Proteomes" id="UP000278823"/>
    </source>
</evidence>
<gene>
    <name evidence="1" type="ORF">EFQ99_25240</name>
</gene>
<reference evidence="2" key="1">
    <citation type="submission" date="2018-11" db="EMBL/GenBank/DDBJ databases">
        <title>Rhizobium chutanense sp. nov., isolated from root nodules of Phaseolus vulgaris in China.</title>
        <authorList>
            <person name="Huo Y."/>
        </authorList>
    </citation>
    <scope>NUCLEOTIDE SEQUENCE [LARGE SCALE GENOMIC DNA]</scope>
    <source>
        <strain evidence="2">CCBAU 65647</strain>
    </source>
</reference>
<organism evidence="1 2">
    <name type="scientific">Rhizobium vallis</name>
    <dbReference type="NCBI Taxonomy" id="634290"/>
    <lineage>
        <taxon>Bacteria</taxon>
        <taxon>Pseudomonadati</taxon>
        <taxon>Pseudomonadota</taxon>
        <taxon>Alphaproteobacteria</taxon>
        <taxon>Hyphomicrobiales</taxon>
        <taxon>Rhizobiaceae</taxon>
        <taxon>Rhizobium/Agrobacterium group</taxon>
        <taxon>Rhizobium</taxon>
    </lineage>
</organism>
<dbReference type="EMBL" id="RJTH01000010">
    <property type="protein sequence ID" value="RUM22201.1"/>
    <property type="molecule type" value="Genomic_DNA"/>
</dbReference>
<dbReference type="Gene3D" id="3.40.50.720">
    <property type="entry name" value="NAD(P)-binding Rossmann-like Domain"/>
    <property type="match status" value="1"/>
</dbReference>
<name>A0A432PED1_9HYPH</name>
<proteinExistence type="predicted"/>
<comment type="caution">
    <text evidence="1">The sequence shown here is derived from an EMBL/GenBank/DDBJ whole genome shotgun (WGS) entry which is preliminary data.</text>
</comment>